<evidence type="ECO:0000256" key="1">
    <source>
        <dbReference type="SAM" id="SignalP"/>
    </source>
</evidence>
<evidence type="ECO:0000313" key="4">
    <source>
        <dbReference type="Proteomes" id="UP000031501"/>
    </source>
</evidence>
<dbReference type="PROSITE" id="PS51318">
    <property type="entry name" value="TAT"/>
    <property type="match status" value="1"/>
</dbReference>
<reference evidence="3 4" key="1">
    <citation type="submission" date="2017-07" db="EMBL/GenBank/DDBJ databases">
        <title>Genome sequence of Streptomyces pluripotens MUSC 137T.</title>
        <authorList>
            <person name="Ser H.-L."/>
            <person name="Lee L.-H."/>
        </authorList>
    </citation>
    <scope>NUCLEOTIDE SEQUENCE [LARGE SCALE GENOMIC DNA]</scope>
    <source>
        <strain evidence="3 4">MUSC 137</strain>
    </source>
</reference>
<dbReference type="Proteomes" id="UP000031501">
    <property type="component" value="Chromosome"/>
</dbReference>
<keyword evidence="1" id="KW-0732">Signal</keyword>
<evidence type="ECO:0000313" key="3">
    <source>
        <dbReference type="EMBL" id="ASN25823.1"/>
    </source>
</evidence>
<accession>A0A221P0M9</accession>
<dbReference type="InterPro" id="IPR006311">
    <property type="entry name" value="TAT_signal"/>
</dbReference>
<keyword evidence="4" id="KW-1185">Reference proteome</keyword>
<name>A0A221P0M9_9ACTN</name>
<gene>
    <name evidence="3" type="ORF">LK07_19465</name>
</gene>
<dbReference type="KEGG" id="splu:LK06_018305"/>
<dbReference type="InterPro" id="IPR002477">
    <property type="entry name" value="Peptidoglycan-bd-like"/>
</dbReference>
<feature type="domain" description="Peptidoglycan binding-like" evidence="2">
    <location>
        <begin position="73"/>
        <end position="129"/>
    </location>
</feature>
<feature type="signal peptide" evidence="1">
    <location>
        <begin position="1"/>
        <end position="36"/>
    </location>
</feature>
<dbReference type="InterPro" id="IPR036365">
    <property type="entry name" value="PGBD-like_sf"/>
</dbReference>
<dbReference type="EMBL" id="CP022433">
    <property type="protein sequence ID" value="ASN25823.1"/>
    <property type="molecule type" value="Genomic_DNA"/>
</dbReference>
<sequence>MTRTNGQATRRRAGTAASVLVAAAVLAGGTAAPAQASWSGELQTCKDRYGSEYYLGWDIPTVVLARGSTGVCVRELQEELVEAGAVATADEPGFVDGVFGPKTYSAVVTYQLRHTVTGGADGVVGRYTWHNLISHVYFE</sequence>
<dbReference type="STRING" id="1355015.LK06_018305"/>
<dbReference type="RefSeq" id="WP_052318873.1">
    <property type="nucleotide sequence ID" value="NZ_CP021080.1"/>
</dbReference>
<feature type="chain" id="PRO_5011308993" description="Peptidoglycan binding-like domain-containing protein" evidence="1">
    <location>
        <begin position="37"/>
        <end position="139"/>
    </location>
</feature>
<dbReference type="Gene3D" id="1.10.101.10">
    <property type="entry name" value="PGBD-like superfamily/PGBD"/>
    <property type="match status" value="1"/>
</dbReference>
<dbReference type="OrthoDB" id="9815541at2"/>
<protein>
    <recommendedName>
        <fullName evidence="2">Peptidoglycan binding-like domain-containing protein</fullName>
    </recommendedName>
</protein>
<evidence type="ECO:0000259" key="2">
    <source>
        <dbReference type="Pfam" id="PF01471"/>
    </source>
</evidence>
<proteinExistence type="predicted"/>
<organism evidence="3 4">
    <name type="scientific">Streptomyces pluripotens</name>
    <dbReference type="NCBI Taxonomy" id="1355015"/>
    <lineage>
        <taxon>Bacteria</taxon>
        <taxon>Bacillati</taxon>
        <taxon>Actinomycetota</taxon>
        <taxon>Actinomycetes</taxon>
        <taxon>Kitasatosporales</taxon>
        <taxon>Streptomycetaceae</taxon>
        <taxon>Streptomyces</taxon>
    </lineage>
</organism>
<dbReference type="Pfam" id="PF01471">
    <property type="entry name" value="PG_binding_1"/>
    <property type="match status" value="1"/>
</dbReference>
<dbReference type="SUPFAM" id="SSF47090">
    <property type="entry name" value="PGBD-like"/>
    <property type="match status" value="1"/>
</dbReference>
<dbReference type="AlphaFoldDB" id="A0A221P0M9"/>
<dbReference type="InterPro" id="IPR036366">
    <property type="entry name" value="PGBDSf"/>
</dbReference>